<dbReference type="GO" id="GO:0006309">
    <property type="term" value="P:apoptotic DNA fragmentation"/>
    <property type="evidence" value="ECO:0007669"/>
    <property type="project" value="TreeGrafter"/>
</dbReference>
<dbReference type="PANTHER" id="PTHR10858">
    <property type="entry name" value="DEOXYRIBONUCLEASE II"/>
    <property type="match status" value="1"/>
</dbReference>
<evidence type="ECO:0000256" key="1">
    <source>
        <dbReference type="ARBA" id="ARBA00007527"/>
    </source>
</evidence>
<dbReference type="Pfam" id="PF03265">
    <property type="entry name" value="DNase_II"/>
    <property type="match status" value="1"/>
</dbReference>
<proteinExistence type="inferred from homology"/>
<comment type="similarity">
    <text evidence="1">Belongs to the DNase II family.</text>
</comment>
<keyword evidence="2" id="KW-0378">Hydrolase</keyword>
<evidence type="ECO:0000313" key="5">
    <source>
        <dbReference type="Proteomes" id="UP001175271"/>
    </source>
</evidence>
<dbReference type="GO" id="GO:0004531">
    <property type="term" value="F:deoxyribonuclease II activity"/>
    <property type="evidence" value="ECO:0007669"/>
    <property type="project" value="InterPro"/>
</dbReference>
<keyword evidence="5" id="KW-1185">Reference proteome</keyword>
<sequence length="378" mass="42757">MRLDLSFLLASALLPLLCHSFACLDGKGAIHSWWLIRQIPEVSEPAVYRLGADLRKGTYFFLTEGNQNPTRFHPTKIQSQRNNPLMGTLWPFFGNGSEEHSEDTFLVTYNDRGFPQNDSGVSRGFVMYSQKARRGVWIIHSAEEFPNLFEEDGEFFMDSVIPPSMLRKGQTFLCLSFLEHELPKMVEILRTTKPAIVYSHVGDSVEEFLFLKEGSIGEENRETSSGTVSRFQIADGSVFDVFLKSGGERFDVYSNFVAPFYETDLVVQSSVLQPEFVDNVKLSMDGCEGQYKVTNVTTTAFGNYLTFDYAHLKDNSKYAITENGHVCIGDFDRKFWHLDKPGVVACTKSKRGVYSHFVASNIVSTFSTISPQFMFLVI</sequence>
<dbReference type="InterPro" id="IPR004947">
    <property type="entry name" value="DNase_II"/>
</dbReference>
<feature type="chain" id="PRO_5041284856" evidence="3">
    <location>
        <begin position="21"/>
        <end position="378"/>
    </location>
</feature>
<evidence type="ECO:0000256" key="2">
    <source>
        <dbReference type="ARBA" id="ARBA00022801"/>
    </source>
</evidence>
<evidence type="ECO:0000256" key="3">
    <source>
        <dbReference type="SAM" id="SignalP"/>
    </source>
</evidence>
<evidence type="ECO:0000313" key="4">
    <source>
        <dbReference type="EMBL" id="KAK0405094.1"/>
    </source>
</evidence>
<reference evidence="4" key="1">
    <citation type="submission" date="2023-06" db="EMBL/GenBank/DDBJ databases">
        <title>Genomic analysis of the entomopathogenic nematode Steinernema hermaphroditum.</title>
        <authorList>
            <person name="Schwarz E.M."/>
            <person name="Heppert J.K."/>
            <person name="Baniya A."/>
            <person name="Schwartz H.T."/>
            <person name="Tan C.-H."/>
            <person name="Antoshechkin I."/>
            <person name="Sternberg P.W."/>
            <person name="Goodrich-Blair H."/>
            <person name="Dillman A.R."/>
        </authorList>
    </citation>
    <scope>NUCLEOTIDE SEQUENCE</scope>
    <source>
        <strain evidence="4">PS9179</strain>
        <tissue evidence="4">Whole animal</tissue>
    </source>
</reference>
<accession>A0AA39LQ11</accession>
<feature type="signal peptide" evidence="3">
    <location>
        <begin position="1"/>
        <end position="20"/>
    </location>
</feature>
<gene>
    <name evidence="4" type="ORF">QR680_017792</name>
</gene>
<comment type="caution">
    <text evidence="4">The sequence shown here is derived from an EMBL/GenBank/DDBJ whole genome shotgun (WGS) entry which is preliminary data.</text>
</comment>
<dbReference type="AlphaFoldDB" id="A0AA39LQ11"/>
<keyword evidence="3" id="KW-0732">Signal</keyword>
<dbReference type="EMBL" id="JAUCMV010000004">
    <property type="protein sequence ID" value="KAK0405094.1"/>
    <property type="molecule type" value="Genomic_DNA"/>
</dbReference>
<name>A0AA39LQ11_9BILA</name>
<dbReference type="PANTHER" id="PTHR10858:SF23">
    <property type="entry name" value="DEOXYRIBONUCLEASE II"/>
    <property type="match status" value="1"/>
</dbReference>
<organism evidence="4 5">
    <name type="scientific">Steinernema hermaphroditum</name>
    <dbReference type="NCBI Taxonomy" id="289476"/>
    <lineage>
        <taxon>Eukaryota</taxon>
        <taxon>Metazoa</taxon>
        <taxon>Ecdysozoa</taxon>
        <taxon>Nematoda</taxon>
        <taxon>Chromadorea</taxon>
        <taxon>Rhabditida</taxon>
        <taxon>Tylenchina</taxon>
        <taxon>Panagrolaimomorpha</taxon>
        <taxon>Strongyloidoidea</taxon>
        <taxon>Steinernematidae</taxon>
        <taxon>Steinernema</taxon>
    </lineage>
</organism>
<protein>
    <submittedName>
        <fullName evidence="4">Uncharacterized protein</fullName>
    </submittedName>
</protein>
<dbReference type="Proteomes" id="UP001175271">
    <property type="component" value="Unassembled WGS sequence"/>
</dbReference>